<dbReference type="PANTHER" id="PTHR42973:SF39">
    <property type="entry name" value="FAD-BINDING PCMH-TYPE DOMAIN-CONTAINING PROTEIN"/>
    <property type="match status" value="1"/>
</dbReference>
<evidence type="ECO:0000256" key="1">
    <source>
        <dbReference type="ARBA" id="ARBA00001946"/>
    </source>
</evidence>
<dbReference type="GO" id="GO:0050660">
    <property type="term" value="F:flavin adenine dinucleotide binding"/>
    <property type="evidence" value="ECO:0007669"/>
    <property type="project" value="InterPro"/>
</dbReference>
<dbReference type="InterPro" id="IPR036318">
    <property type="entry name" value="FAD-bd_PCMH-like_sf"/>
</dbReference>
<sequence length="178" mass="19381">MYGWALDNTKEFQVVLGNGTITRTSHRANPTLYKALRGGGANFVVVTSFVLDTYRYTGGWGGIWATTIDHEDGVIDTGLWNWVQSSQIVDVWQNGCRTGFYRGGPVTMSALSGVDIALWDLKGKVCVSALAQYGNTNCTLAGKMNVPIFELLGGKVRTKLRVYASIGGDRPSEVEEHA</sequence>
<dbReference type="InterPro" id="IPR013341">
    <property type="entry name" value="Mandelate_racemase_N_dom"/>
</dbReference>
<dbReference type="SUPFAM" id="SSF54826">
    <property type="entry name" value="Enolase N-terminal domain-like"/>
    <property type="match status" value="1"/>
</dbReference>
<evidence type="ECO:0000256" key="2">
    <source>
        <dbReference type="ARBA" id="ARBA00001974"/>
    </source>
</evidence>
<dbReference type="InterPro" id="IPR050416">
    <property type="entry name" value="FAD-linked_Oxidoreductase"/>
</dbReference>
<protein>
    <recommendedName>
        <fullName evidence="7">Mandelate racemase/muconate lactonizing enzyme N-terminal domain-containing protein</fullName>
    </recommendedName>
</protein>
<dbReference type="AlphaFoldDB" id="A0A9P8VP90"/>
<proteinExistence type="inferred from homology"/>
<gene>
    <name evidence="8" type="ORF">B0T10DRAFT_467635</name>
</gene>
<comment type="similarity">
    <text evidence="3">Belongs to the oxygen-dependent FAD-linked oxidoreductase family.</text>
</comment>
<dbReference type="Pfam" id="PF02746">
    <property type="entry name" value="MR_MLE_N"/>
    <property type="match status" value="1"/>
</dbReference>
<dbReference type="OrthoDB" id="2579025at2759"/>
<evidence type="ECO:0000313" key="9">
    <source>
        <dbReference type="Proteomes" id="UP000777438"/>
    </source>
</evidence>
<comment type="caution">
    <text evidence="8">The sequence shown here is derived from an EMBL/GenBank/DDBJ whole genome shotgun (WGS) entry which is preliminary data.</text>
</comment>
<keyword evidence="9" id="KW-1185">Reference proteome</keyword>
<dbReference type="InterPro" id="IPR029017">
    <property type="entry name" value="Enolase-like_N"/>
</dbReference>
<dbReference type="InterPro" id="IPR036849">
    <property type="entry name" value="Enolase-like_C_sf"/>
</dbReference>
<dbReference type="EMBL" id="JAGPYM010000088">
    <property type="protein sequence ID" value="KAH6867841.1"/>
    <property type="molecule type" value="Genomic_DNA"/>
</dbReference>
<keyword evidence="6" id="KW-0560">Oxidoreductase</keyword>
<dbReference type="SUPFAM" id="SSF56176">
    <property type="entry name" value="FAD-binding/transporter-associated domain-like"/>
    <property type="match status" value="1"/>
</dbReference>
<keyword evidence="4" id="KW-0285">Flavoprotein</keyword>
<evidence type="ECO:0000313" key="8">
    <source>
        <dbReference type="EMBL" id="KAH6867841.1"/>
    </source>
</evidence>
<comment type="cofactor">
    <cofactor evidence="2">
        <name>FAD</name>
        <dbReference type="ChEBI" id="CHEBI:57692"/>
    </cofactor>
</comment>
<dbReference type="GO" id="GO:0016491">
    <property type="term" value="F:oxidoreductase activity"/>
    <property type="evidence" value="ECO:0007669"/>
    <property type="project" value="UniProtKB-KW"/>
</dbReference>
<feature type="domain" description="Mandelate racemase/muconate lactonizing enzyme N-terminal" evidence="7">
    <location>
        <begin position="87"/>
        <end position="131"/>
    </location>
</feature>
<organism evidence="8 9">
    <name type="scientific">Thelonectria olida</name>
    <dbReference type="NCBI Taxonomy" id="1576542"/>
    <lineage>
        <taxon>Eukaryota</taxon>
        <taxon>Fungi</taxon>
        <taxon>Dikarya</taxon>
        <taxon>Ascomycota</taxon>
        <taxon>Pezizomycotina</taxon>
        <taxon>Sordariomycetes</taxon>
        <taxon>Hypocreomycetidae</taxon>
        <taxon>Hypocreales</taxon>
        <taxon>Nectriaceae</taxon>
        <taxon>Thelonectria</taxon>
    </lineage>
</organism>
<evidence type="ECO:0000256" key="4">
    <source>
        <dbReference type="ARBA" id="ARBA00022630"/>
    </source>
</evidence>
<comment type="cofactor">
    <cofactor evidence="1">
        <name>Mg(2+)</name>
        <dbReference type="ChEBI" id="CHEBI:18420"/>
    </cofactor>
</comment>
<reference evidence="8 9" key="1">
    <citation type="journal article" date="2021" name="Nat. Commun.">
        <title>Genetic determinants of endophytism in the Arabidopsis root mycobiome.</title>
        <authorList>
            <person name="Mesny F."/>
            <person name="Miyauchi S."/>
            <person name="Thiergart T."/>
            <person name="Pickel B."/>
            <person name="Atanasova L."/>
            <person name="Karlsson M."/>
            <person name="Huettel B."/>
            <person name="Barry K.W."/>
            <person name="Haridas S."/>
            <person name="Chen C."/>
            <person name="Bauer D."/>
            <person name="Andreopoulos W."/>
            <person name="Pangilinan J."/>
            <person name="LaButti K."/>
            <person name="Riley R."/>
            <person name="Lipzen A."/>
            <person name="Clum A."/>
            <person name="Drula E."/>
            <person name="Henrissat B."/>
            <person name="Kohler A."/>
            <person name="Grigoriev I.V."/>
            <person name="Martin F.M."/>
            <person name="Hacquard S."/>
        </authorList>
    </citation>
    <scope>NUCLEOTIDE SEQUENCE [LARGE SCALE GENOMIC DNA]</scope>
    <source>
        <strain evidence="8 9">MPI-CAGE-CH-0241</strain>
    </source>
</reference>
<dbReference type="Proteomes" id="UP000777438">
    <property type="component" value="Unassembled WGS sequence"/>
</dbReference>
<dbReference type="Gene3D" id="3.30.465.10">
    <property type="match status" value="1"/>
</dbReference>
<evidence type="ECO:0000256" key="5">
    <source>
        <dbReference type="ARBA" id="ARBA00022827"/>
    </source>
</evidence>
<evidence type="ECO:0000259" key="7">
    <source>
        <dbReference type="Pfam" id="PF02746"/>
    </source>
</evidence>
<dbReference type="Gene3D" id="3.30.390.10">
    <property type="entry name" value="Enolase-like, N-terminal domain"/>
    <property type="match status" value="1"/>
</dbReference>
<dbReference type="InterPro" id="IPR016169">
    <property type="entry name" value="FAD-bd_PCMH_sub2"/>
</dbReference>
<evidence type="ECO:0000256" key="6">
    <source>
        <dbReference type="ARBA" id="ARBA00023002"/>
    </source>
</evidence>
<dbReference type="Gene3D" id="3.20.20.120">
    <property type="entry name" value="Enolase-like C-terminal domain"/>
    <property type="match status" value="1"/>
</dbReference>
<dbReference type="PANTHER" id="PTHR42973">
    <property type="entry name" value="BINDING OXIDOREDUCTASE, PUTATIVE (AFU_ORTHOLOGUE AFUA_1G17690)-RELATED"/>
    <property type="match status" value="1"/>
</dbReference>
<evidence type="ECO:0000256" key="3">
    <source>
        <dbReference type="ARBA" id="ARBA00005466"/>
    </source>
</evidence>
<keyword evidence="5" id="KW-0274">FAD</keyword>
<accession>A0A9P8VP90</accession>
<name>A0A9P8VP90_9HYPO</name>